<protein>
    <submittedName>
        <fullName evidence="1">2-mannosyltransferase</fullName>
    </submittedName>
</protein>
<dbReference type="GeneID" id="75834507"/>
<reference evidence="1" key="1">
    <citation type="journal article" date="2021" name="J Fungi (Basel)">
        <title>Genomic and Metabolomic Analyses of the Marine Fungus Emericellopsis cladophorae: Insights into Saltwater Adaptability Mechanisms and Its Biosynthetic Potential.</title>
        <authorList>
            <person name="Goncalves M.F.M."/>
            <person name="Hilario S."/>
            <person name="Van de Peer Y."/>
            <person name="Esteves A.C."/>
            <person name="Alves A."/>
        </authorList>
    </citation>
    <scope>NUCLEOTIDE SEQUENCE</scope>
    <source>
        <strain evidence="1">MUM 19.33</strain>
    </source>
</reference>
<gene>
    <name evidence="1" type="ORF">J7T54_008035</name>
</gene>
<organism evidence="1 2">
    <name type="scientific">Emericellopsis cladophorae</name>
    <dbReference type="NCBI Taxonomy" id="2686198"/>
    <lineage>
        <taxon>Eukaryota</taxon>
        <taxon>Fungi</taxon>
        <taxon>Dikarya</taxon>
        <taxon>Ascomycota</taxon>
        <taxon>Pezizomycotina</taxon>
        <taxon>Sordariomycetes</taxon>
        <taxon>Hypocreomycetidae</taxon>
        <taxon>Hypocreales</taxon>
        <taxon>Bionectriaceae</taxon>
        <taxon>Emericellopsis</taxon>
    </lineage>
</organism>
<dbReference type="Pfam" id="PF11927">
    <property type="entry name" value="HODM_asu-like"/>
    <property type="match status" value="1"/>
</dbReference>
<accession>A0A9Q0BHC9</accession>
<dbReference type="OrthoDB" id="497541at2759"/>
<dbReference type="EMBL" id="JAGIXG020000003">
    <property type="protein sequence ID" value="KAI6784941.1"/>
    <property type="molecule type" value="Genomic_DNA"/>
</dbReference>
<evidence type="ECO:0000313" key="2">
    <source>
        <dbReference type="Proteomes" id="UP001055219"/>
    </source>
</evidence>
<name>A0A9Q0BHC9_9HYPO</name>
<dbReference type="Proteomes" id="UP001055219">
    <property type="component" value="Unassembled WGS sequence"/>
</dbReference>
<dbReference type="RefSeq" id="XP_051365797.1">
    <property type="nucleotide sequence ID" value="XM_051502623.1"/>
</dbReference>
<evidence type="ECO:0000313" key="1">
    <source>
        <dbReference type="EMBL" id="KAI6784941.1"/>
    </source>
</evidence>
<keyword evidence="2" id="KW-1185">Reference proteome</keyword>
<sequence>MGLRTVHPHGWIELDNEFPKYHAEKAARIEERGDKCVKTAPEALDAAIELLEELTAYLPARYPSLYKRTREGIDNLWSGESFNVVERPLREDPMAICGRLVQDDLAVLLEQPDGQYRLLAGSILLAGFWRLSDKFGMTLSDVHTSGDVPHFREKLETSMNKFFRRMKCDTFHARNNYFFQVDDGLGWSSSMGDEDAQKVARGTAPTEKAIEHHWFRSERQTLRRLPKTRAVAFTIRTYLVPVTEMAKEPYVPGRLASAVRSWDELVSSYKGKEEYAAVLLDFLDEKHKEQVDDGLDLEKEDEVRKYPW</sequence>
<reference evidence="1" key="2">
    <citation type="submission" date="2022-07" db="EMBL/GenBank/DDBJ databases">
        <authorList>
            <person name="Goncalves M.F.M."/>
            <person name="Hilario S."/>
            <person name="Van De Peer Y."/>
            <person name="Esteves A.C."/>
            <person name="Alves A."/>
        </authorList>
    </citation>
    <scope>NUCLEOTIDE SEQUENCE</scope>
    <source>
        <strain evidence="1">MUM 19.33</strain>
    </source>
</reference>
<proteinExistence type="predicted"/>
<comment type="caution">
    <text evidence="1">The sequence shown here is derived from an EMBL/GenBank/DDBJ whole genome shotgun (WGS) entry which is preliminary data.</text>
</comment>
<dbReference type="AlphaFoldDB" id="A0A9Q0BHC9"/>
<dbReference type="InterPro" id="IPR021848">
    <property type="entry name" value="HODM_asu-like"/>
</dbReference>